<feature type="DNA-binding region" description="H-T-H motif" evidence="4">
    <location>
        <begin position="46"/>
        <end position="65"/>
    </location>
</feature>
<evidence type="ECO:0000313" key="6">
    <source>
        <dbReference type="EMBL" id="KAB1979052.1"/>
    </source>
</evidence>
<dbReference type="Pfam" id="PF17754">
    <property type="entry name" value="TetR_C_14"/>
    <property type="match status" value="1"/>
</dbReference>
<sequence>MSAREISTVPATSGLGLRERKKLKTWQSIRREAFRLFAEQGYEATSVDQIAAAAEISPSTFFRYFPTKEDVVLMDEYDSMLGDALGDRPADEPIVDAVRHALSDSLARLLASDREELLFRTRLTFSVPSIRARSLEEQLRSQTAIAALIAERTGRDADDLEVKCAAAAIIAVLTTVIWHWVEHDGAGDLTAMYDNQLTLLSKGLHL</sequence>
<proteinExistence type="predicted"/>
<evidence type="ECO:0000256" key="2">
    <source>
        <dbReference type="ARBA" id="ARBA00023125"/>
    </source>
</evidence>
<comment type="caution">
    <text evidence="6">The sequence shown here is derived from an EMBL/GenBank/DDBJ whole genome shotgun (WGS) entry which is preliminary data.</text>
</comment>
<name>A0A7J5D4R1_9ACTN</name>
<dbReference type="Gene3D" id="1.10.10.60">
    <property type="entry name" value="Homeodomain-like"/>
    <property type="match status" value="1"/>
</dbReference>
<dbReference type="PROSITE" id="PS50977">
    <property type="entry name" value="HTH_TETR_2"/>
    <property type="match status" value="1"/>
</dbReference>
<dbReference type="Pfam" id="PF00440">
    <property type="entry name" value="TetR_N"/>
    <property type="match status" value="1"/>
</dbReference>
<dbReference type="AlphaFoldDB" id="A0A7J5D4R1"/>
<dbReference type="InterPro" id="IPR041347">
    <property type="entry name" value="MftR_C"/>
</dbReference>
<dbReference type="Gene3D" id="1.10.357.10">
    <property type="entry name" value="Tetracycline Repressor, domain 2"/>
    <property type="match status" value="1"/>
</dbReference>
<dbReference type="InterPro" id="IPR050109">
    <property type="entry name" value="HTH-type_TetR-like_transc_reg"/>
</dbReference>
<keyword evidence="3" id="KW-0804">Transcription</keyword>
<keyword evidence="7" id="KW-1185">Reference proteome</keyword>
<keyword evidence="1" id="KW-0805">Transcription regulation</keyword>
<organism evidence="6 7">
    <name type="scientific">Streptomyces triticiradicis</name>
    <dbReference type="NCBI Taxonomy" id="2651189"/>
    <lineage>
        <taxon>Bacteria</taxon>
        <taxon>Bacillati</taxon>
        <taxon>Actinomycetota</taxon>
        <taxon>Actinomycetes</taxon>
        <taxon>Kitasatosporales</taxon>
        <taxon>Streptomycetaceae</taxon>
        <taxon>Streptomyces</taxon>
    </lineage>
</organism>
<gene>
    <name evidence="6" type="ORF">F8144_37320</name>
</gene>
<evidence type="ECO:0000256" key="4">
    <source>
        <dbReference type="PROSITE-ProRule" id="PRU00335"/>
    </source>
</evidence>
<keyword evidence="2 4" id="KW-0238">DNA-binding</keyword>
<dbReference type="SUPFAM" id="SSF46689">
    <property type="entry name" value="Homeodomain-like"/>
    <property type="match status" value="1"/>
</dbReference>
<evidence type="ECO:0000313" key="7">
    <source>
        <dbReference type="Proteomes" id="UP000442990"/>
    </source>
</evidence>
<dbReference type="PANTHER" id="PTHR30055:SF238">
    <property type="entry name" value="MYCOFACTOCIN BIOSYNTHESIS TRANSCRIPTIONAL REGULATOR MFTR-RELATED"/>
    <property type="match status" value="1"/>
</dbReference>
<feature type="domain" description="HTH tetR-type" evidence="5">
    <location>
        <begin position="23"/>
        <end position="83"/>
    </location>
</feature>
<dbReference type="GO" id="GO:0003700">
    <property type="term" value="F:DNA-binding transcription factor activity"/>
    <property type="evidence" value="ECO:0007669"/>
    <property type="project" value="TreeGrafter"/>
</dbReference>
<dbReference type="InterPro" id="IPR009057">
    <property type="entry name" value="Homeodomain-like_sf"/>
</dbReference>
<dbReference type="PRINTS" id="PR00455">
    <property type="entry name" value="HTHTETR"/>
</dbReference>
<dbReference type="InterPro" id="IPR001647">
    <property type="entry name" value="HTH_TetR"/>
</dbReference>
<accession>A0A7J5D4R1</accession>
<dbReference type="PANTHER" id="PTHR30055">
    <property type="entry name" value="HTH-TYPE TRANSCRIPTIONAL REGULATOR RUTR"/>
    <property type="match status" value="1"/>
</dbReference>
<evidence type="ECO:0000256" key="3">
    <source>
        <dbReference type="ARBA" id="ARBA00023163"/>
    </source>
</evidence>
<dbReference type="GO" id="GO:0000976">
    <property type="term" value="F:transcription cis-regulatory region binding"/>
    <property type="evidence" value="ECO:0007669"/>
    <property type="project" value="TreeGrafter"/>
</dbReference>
<dbReference type="Proteomes" id="UP000442990">
    <property type="component" value="Unassembled WGS sequence"/>
</dbReference>
<protein>
    <submittedName>
        <fullName evidence="6">TetR family transcriptional regulator</fullName>
    </submittedName>
</protein>
<evidence type="ECO:0000256" key="1">
    <source>
        <dbReference type="ARBA" id="ARBA00023015"/>
    </source>
</evidence>
<dbReference type="EMBL" id="WBKG01000045">
    <property type="protein sequence ID" value="KAB1979052.1"/>
    <property type="molecule type" value="Genomic_DNA"/>
</dbReference>
<evidence type="ECO:0000259" key="5">
    <source>
        <dbReference type="PROSITE" id="PS50977"/>
    </source>
</evidence>
<reference evidence="6 7" key="1">
    <citation type="submission" date="2019-09" db="EMBL/GenBank/DDBJ databases">
        <title>Isolation and identification of active actinomycetes.</title>
        <authorList>
            <person name="Yu Z."/>
            <person name="Han C."/>
            <person name="Yu B."/>
        </authorList>
    </citation>
    <scope>NUCLEOTIDE SEQUENCE [LARGE SCALE GENOMIC DNA]</scope>
    <source>
        <strain evidence="6 7">NEAU-H2</strain>
    </source>
</reference>
<dbReference type="RefSeq" id="WP_151473868.1">
    <property type="nucleotide sequence ID" value="NZ_WBKG01000045.1"/>
</dbReference>